<proteinExistence type="inferred from homology"/>
<evidence type="ECO:0000313" key="4">
    <source>
        <dbReference type="EMBL" id="PYE13694.1"/>
    </source>
</evidence>
<reference evidence="4 5" key="1">
    <citation type="submission" date="2018-06" db="EMBL/GenBank/DDBJ databases">
        <title>Genomic Encyclopedia of Type Strains, Phase IV (KMG-IV): sequencing the most valuable type-strain genomes for metagenomic binning, comparative biology and taxonomic classification.</title>
        <authorList>
            <person name="Goeker M."/>
        </authorList>
    </citation>
    <scope>NUCLEOTIDE SEQUENCE [LARGE SCALE GENOMIC DNA]</scope>
    <source>
        <strain evidence="4 5">DSM 45521</strain>
    </source>
</reference>
<organism evidence="4 5">
    <name type="scientific">Williamsia limnetica</name>
    <dbReference type="NCBI Taxonomy" id="882452"/>
    <lineage>
        <taxon>Bacteria</taxon>
        <taxon>Bacillati</taxon>
        <taxon>Actinomycetota</taxon>
        <taxon>Actinomycetes</taxon>
        <taxon>Mycobacteriales</taxon>
        <taxon>Nocardiaceae</taxon>
        <taxon>Williamsia</taxon>
    </lineage>
</organism>
<gene>
    <name evidence="4" type="ORF">DFR67_11519</name>
</gene>
<accession>A0A318RJ66</accession>
<comment type="similarity">
    <text evidence="1">Belongs to the non-flavoprotein flavin reductase family.</text>
</comment>
<dbReference type="Proteomes" id="UP000247591">
    <property type="component" value="Unassembled WGS sequence"/>
</dbReference>
<dbReference type="Pfam" id="PF01613">
    <property type="entry name" value="Flavin_Reduct"/>
    <property type="match status" value="1"/>
</dbReference>
<dbReference type="PANTHER" id="PTHR30466">
    <property type="entry name" value="FLAVIN REDUCTASE"/>
    <property type="match status" value="1"/>
</dbReference>
<dbReference type="InterPro" id="IPR050268">
    <property type="entry name" value="NADH-dep_flavin_reductase"/>
</dbReference>
<evidence type="ECO:0000256" key="2">
    <source>
        <dbReference type="ARBA" id="ARBA00023002"/>
    </source>
</evidence>
<evidence type="ECO:0000256" key="1">
    <source>
        <dbReference type="ARBA" id="ARBA00008898"/>
    </source>
</evidence>
<dbReference type="InterPro" id="IPR002563">
    <property type="entry name" value="Flavin_Rdtase-like_dom"/>
</dbReference>
<dbReference type="EMBL" id="QJSP01000015">
    <property type="protein sequence ID" value="PYE13694.1"/>
    <property type="molecule type" value="Genomic_DNA"/>
</dbReference>
<keyword evidence="5" id="KW-1185">Reference proteome</keyword>
<name>A0A318RJ66_WILLI</name>
<sequence>MCRVLGLDNSKDFPASAVGESRASFGDMVDTAAQSVDSQLFRDVMGHYPTGVVVVTGRAVDGDILAMVVGTFNSVSLEPPLVSFMPMKTSRTFAAMQECTSLCINILGGDQEDIVLTIAQRWQDKLAGIDWFPSPSGDPVLAESVAWIDTRIRDTVEAGDHWIVLCAVENMAVTNPVSPLIFFQGGYGSFVCTSLLARMDHEILPAIHAAHGVRSEVEAMAAAIGCDAAVFTAVSNDEMATVLSVTAPGTDRDGSLANRIPMVPPIGDSFVFAQSGQEQDRWIGKLRGATDDVVEIHRERLRFVRDNGYLCSFLPSEGNAAYREMRDATKQYENGRLTPSEERQIRASIGNTPIDYRVRELNDSEHYDVGSIVLPVRDPSGVYSLTLRLGSLPLGASGATVKEWLARARSVVAALENN</sequence>
<dbReference type="Gene3D" id="2.30.110.10">
    <property type="entry name" value="Electron Transport, Fmn-binding Protein, Chain A"/>
    <property type="match status" value="1"/>
</dbReference>
<protein>
    <submittedName>
        <fullName evidence="4">Flavin reductase (DIM6/NTAB) family NADH-FMN oxidoreductase RutF</fullName>
    </submittedName>
</protein>
<evidence type="ECO:0000313" key="5">
    <source>
        <dbReference type="Proteomes" id="UP000247591"/>
    </source>
</evidence>
<dbReference type="AlphaFoldDB" id="A0A318RJ66"/>
<comment type="caution">
    <text evidence="4">The sequence shown here is derived from an EMBL/GenBank/DDBJ whole genome shotgun (WGS) entry which is preliminary data.</text>
</comment>
<dbReference type="SMART" id="SM00903">
    <property type="entry name" value="Flavin_Reduct"/>
    <property type="match status" value="1"/>
</dbReference>
<feature type="domain" description="Flavin reductase like" evidence="3">
    <location>
        <begin position="45"/>
        <end position="189"/>
    </location>
</feature>
<dbReference type="SUPFAM" id="SSF50475">
    <property type="entry name" value="FMN-binding split barrel"/>
    <property type="match status" value="1"/>
</dbReference>
<evidence type="ECO:0000259" key="3">
    <source>
        <dbReference type="SMART" id="SM00903"/>
    </source>
</evidence>
<dbReference type="GO" id="GO:0010181">
    <property type="term" value="F:FMN binding"/>
    <property type="evidence" value="ECO:0007669"/>
    <property type="project" value="InterPro"/>
</dbReference>
<dbReference type="GO" id="GO:0042602">
    <property type="term" value="F:riboflavin reductase (NADPH) activity"/>
    <property type="evidence" value="ECO:0007669"/>
    <property type="project" value="TreeGrafter"/>
</dbReference>
<dbReference type="PANTHER" id="PTHR30466:SF11">
    <property type="entry name" value="FLAVIN-DEPENDENT MONOOXYGENASE, REDUCTASE SUBUNIT HSAB"/>
    <property type="match status" value="1"/>
</dbReference>
<dbReference type="InterPro" id="IPR012349">
    <property type="entry name" value="Split_barrel_FMN-bd"/>
</dbReference>
<keyword evidence="2" id="KW-0560">Oxidoreductase</keyword>